<gene>
    <name evidence="3" type="ORF">OERS_24220</name>
</gene>
<evidence type="ECO:0000256" key="1">
    <source>
        <dbReference type="SAM" id="MobiDB-lite"/>
    </source>
</evidence>
<protein>
    <recommendedName>
        <fullName evidence="2">DUF4240 domain-containing protein</fullName>
    </recommendedName>
</protein>
<dbReference type="Pfam" id="PF14024">
    <property type="entry name" value="DUF4240"/>
    <property type="match status" value="1"/>
</dbReference>
<feature type="region of interest" description="Disordered" evidence="1">
    <location>
        <begin position="158"/>
        <end position="208"/>
    </location>
</feature>
<comment type="caution">
    <text evidence="3">The sequence shown here is derived from an EMBL/GenBank/DDBJ whole genome shotgun (WGS) entry which is preliminary data.</text>
</comment>
<proteinExistence type="predicted"/>
<evidence type="ECO:0000313" key="3">
    <source>
        <dbReference type="EMBL" id="OCI30865.1"/>
    </source>
</evidence>
<reference evidence="3 4" key="1">
    <citation type="submission" date="2016-06" db="EMBL/GenBank/DDBJ databases">
        <title>Genome sequence of Oerskovia enterophila DSM 43852.</title>
        <authorList>
            <person name="Poehlein A."/>
            <person name="Jag V."/>
            <person name="Bengelsdorf F.R."/>
            <person name="Daniel R."/>
            <person name="Duerre P."/>
        </authorList>
    </citation>
    <scope>NUCLEOTIDE SEQUENCE [LARGE SCALE GENOMIC DNA]</scope>
    <source>
        <strain evidence="3 4">DSM 43852</strain>
    </source>
</reference>
<feature type="domain" description="DUF4240" evidence="2">
    <location>
        <begin position="11"/>
        <end position="149"/>
    </location>
</feature>
<dbReference type="EMBL" id="MAQA01000027">
    <property type="protein sequence ID" value="OCI30865.1"/>
    <property type="molecule type" value="Genomic_DNA"/>
</dbReference>
<evidence type="ECO:0000259" key="2">
    <source>
        <dbReference type="Pfam" id="PF14024"/>
    </source>
</evidence>
<evidence type="ECO:0000313" key="4">
    <source>
        <dbReference type="Proteomes" id="UP000093412"/>
    </source>
</evidence>
<organism evidence="3 4">
    <name type="scientific">Oerskovia enterophila</name>
    <dbReference type="NCBI Taxonomy" id="43678"/>
    <lineage>
        <taxon>Bacteria</taxon>
        <taxon>Bacillati</taxon>
        <taxon>Actinomycetota</taxon>
        <taxon>Actinomycetes</taxon>
        <taxon>Micrococcales</taxon>
        <taxon>Cellulomonadaceae</taxon>
        <taxon>Oerskovia</taxon>
    </lineage>
</organism>
<dbReference type="Proteomes" id="UP000093412">
    <property type="component" value="Unassembled WGS sequence"/>
</dbReference>
<sequence length="208" mass="22367">MSVVAPTFPAMDHDTFWQLVDDARTRAGQGADDRGAQDDPLPGTLTALLVERLAPDEILAFAAVADEMSAAAYAWPVWGAAYLIEGGCSDDGFMDFRDGLVLAGRDVFTRTVADPDSLAEHPVVLGMGGGGSGWFGYESLGSLVGEAWTRATGRDDEEYYAAREAASPSRDGEDSEESSSSDPSGESWDFDDEDENRRRLPRLASLFD</sequence>
<name>A0ABX2Y2U0_9CELL</name>
<accession>A0ABX2Y2U0</accession>
<dbReference type="InterPro" id="IPR025334">
    <property type="entry name" value="DUF4240"/>
</dbReference>
<keyword evidence="4" id="KW-1185">Reference proteome</keyword>